<evidence type="ECO:0000313" key="2">
    <source>
        <dbReference type="Proteomes" id="UP000284990"/>
    </source>
</evidence>
<sequence>MKENMQKSDEKNSLRDWYNEIPRNKRNKFILALQLKFGMSASGIYDKIKKNNWLPYQREMVEEVINEGKWEK</sequence>
<gene>
    <name evidence="1" type="ORF">DW916_10785</name>
</gene>
<comment type="caution">
    <text evidence="1">The sequence shown here is derived from an EMBL/GenBank/DDBJ whole genome shotgun (WGS) entry which is preliminary data.</text>
</comment>
<dbReference type="EMBL" id="QSFW01000023">
    <property type="protein sequence ID" value="RHA84737.1"/>
    <property type="molecule type" value="Genomic_DNA"/>
</dbReference>
<proteinExistence type="predicted"/>
<protein>
    <submittedName>
        <fullName evidence="1">Uncharacterized protein</fullName>
    </submittedName>
</protein>
<evidence type="ECO:0000313" key="1">
    <source>
        <dbReference type="EMBL" id="RHA84737.1"/>
    </source>
</evidence>
<reference evidence="1 2" key="1">
    <citation type="submission" date="2018-08" db="EMBL/GenBank/DDBJ databases">
        <title>A genome reference for cultivated species of the human gut microbiota.</title>
        <authorList>
            <person name="Zou Y."/>
            <person name="Xue W."/>
            <person name="Luo G."/>
        </authorList>
    </citation>
    <scope>NUCLEOTIDE SEQUENCE [LARGE SCALE GENOMIC DNA]</scope>
    <source>
        <strain evidence="1 2">AM42-23AC</strain>
    </source>
</reference>
<dbReference type="AlphaFoldDB" id="A0AA92UYT5"/>
<name>A0AA92UYT5_9BACT</name>
<accession>A0AA92UYT5</accession>
<organism evidence="1 2">
    <name type="scientific">Segatella copri</name>
    <dbReference type="NCBI Taxonomy" id="165179"/>
    <lineage>
        <taxon>Bacteria</taxon>
        <taxon>Pseudomonadati</taxon>
        <taxon>Bacteroidota</taxon>
        <taxon>Bacteroidia</taxon>
        <taxon>Bacteroidales</taxon>
        <taxon>Prevotellaceae</taxon>
        <taxon>Segatella</taxon>
    </lineage>
</organism>
<dbReference type="Proteomes" id="UP000284990">
    <property type="component" value="Unassembled WGS sequence"/>
</dbReference>